<dbReference type="InterPro" id="IPR013112">
    <property type="entry name" value="FAD-bd_8"/>
</dbReference>
<keyword evidence="11 14" id="KW-0472">Membrane</keyword>
<keyword evidence="10" id="KW-0406">Ion transport</keyword>
<comment type="caution">
    <text evidence="16">The sequence shown here is derived from an EMBL/GenBank/DDBJ whole genome shotgun (WGS) entry which is preliminary data.</text>
</comment>
<evidence type="ECO:0000256" key="1">
    <source>
        <dbReference type="ARBA" id="ARBA00004651"/>
    </source>
</evidence>
<keyword evidence="5" id="KW-1003">Cell membrane</keyword>
<evidence type="ECO:0000256" key="8">
    <source>
        <dbReference type="ARBA" id="ARBA00022989"/>
    </source>
</evidence>
<keyword evidence="7" id="KW-0249">Electron transport</keyword>
<evidence type="ECO:0000256" key="4">
    <source>
        <dbReference type="ARBA" id="ARBA00022448"/>
    </source>
</evidence>
<dbReference type="eggNOG" id="KOG0039">
    <property type="taxonomic scope" value="Eukaryota"/>
</dbReference>
<dbReference type="InterPro" id="IPR039261">
    <property type="entry name" value="FNR_nucleotide-bd"/>
</dbReference>
<dbReference type="HOGENOM" id="CLU_440805_0_0_1"/>
<dbReference type="Pfam" id="PF08022">
    <property type="entry name" value="FAD_binding_8"/>
    <property type="match status" value="1"/>
</dbReference>
<feature type="transmembrane region" description="Helical" evidence="14">
    <location>
        <begin position="178"/>
        <end position="196"/>
    </location>
</feature>
<dbReference type="RefSeq" id="XP_014569958.1">
    <property type="nucleotide sequence ID" value="XM_014714472.1"/>
</dbReference>
<dbReference type="InterPro" id="IPR017927">
    <property type="entry name" value="FAD-bd_FR_type"/>
</dbReference>
<accession>G7DXY0</accession>
<feature type="transmembrane region" description="Helical" evidence="14">
    <location>
        <begin position="239"/>
        <end position="258"/>
    </location>
</feature>
<evidence type="ECO:0000259" key="15">
    <source>
        <dbReference type="PROSITE" id="PS51384"/>
    </source>
</evidence>
<dbReference type="GO" id="GO:0052851">
    <property type="term" value="F:ferric-chelate reductase (NADPH) activity"/>
    <property type="evidence" value="ECO:0007669"/>
    <property type="project" value="UniProtKB-EC"/>
</dbReference>
<dbReference type="GO" id="GO:0005886">
    <property type="term" value="C:plasma membrane"/>
    <property type="evidence" value="ECO:0007669"/>
    <property type="project" value="UniProtKB-SubCell"/>
</dbReference>
<evidence type="ECO:0000256" key="14">
    <source>
        <dbReference type="SAM" id="Phobius"/>
    </source>
</evidence>
<dbReference type="EC" id="1.16.1.9" evidence="3"/>
<keyword evidence="17" id="KW-1185">Reference proteome</keyword>
<dbReference type="EMBL" id="BABT02000062">
    <property type="protein sequence ID" value="GAA95440.1"/>
    <property type="molecule type" value="Genomic_DNA"/>
</dbReference>
<evidence type="ECO:0000313" key="16">
    <source>
        <dbReference type="EMBL" id="GAA95440.1"/>
    </source>
</evidence>
<name>G7DXY0_MIXOS</name>
<dbReference type="InterPro" id="IPR051410">
    <property type="entry name" value="Ferric/Cupric_Reductase"/>
</dbReference>
<keyword evidence="9" id="KW-0560">Oxidoreductase</keyword>
<dbReference type="InterPro" id="IPR013130">
    <property type="entry name" value="Fe3_Rdtase_TM_dom"/>
</dbReference>
<keyword evidence="4" id="KW-0813">Transport</keyword>
<dbReference type="GO" id="GO:0006826">
    <property type="term" value="P:iron ion transport"/>
    <property type="evidence" value="ECO:0007669"/>
    <property type="project" value="TreeGrafter"/>
</dbReference>
<dbReference type="PROSITE" id="PS51384">
    <property type="entry name" value="FAD_FR"/>
    <property type="match status" value="1"/>
</dbReference>
<sequence length="620" mass="69274">MTTRARQHTQEELDELHRFNILVPFYLWIALVGILVLASFKQLATHLIASSRYRYSKRVLRLKAGLPSSHRGSVQTVAEKDATRGIKAAEGATPVSPADEGLDVRGYLPHLAKATLAIWRKYATRKHWLATQLHLQSTGQLLLIVAYIGLNVGLVLGGAKGDIDWRSHHAARLANANLPLVIGLASKNNVLAYLTGFSYHVLNAIHRWSARLVIILSLIHIGGRSYVNVPRVAPTGPGQAYIVWGIVATLLLAILHFTSFHPVRNRFYQTFIISHVLLFVFFFIALAIHRPQTAPFLYAGLGIYVVDRVVRTGRIIYYHYFKPTREKINAWVKVLPGDTMRVTLRTRMRWRAGQHVYLHVPDISVGGHPFSISSIDHELGMPFRPHDQAESTQRLLIRVREGMTGRLRDFALAHKEGHLEANSSLGVPIGRAWIEGPMGALPPFRDHQTVCLVAGGSGITFITPILCDLVSRALANMRAGYASTTATTLVKVHWNVRSLSHIEWIADTLRECIALSPPGFLEFTIHCSQIKETTAHYLTSEDDARPVSLLVQPGRPNYEVILEDVINLTDRSDWVACGTCGPSPMSEAVARAVQKSIQPRAVMRGENRRLVTFFREEFGY</sequence>
<protein>
    <recommendedName>
        <fullName evidence="3">ferric-chelate reductase (NADPH)</fullName>
        <ecNumber evidence="3">1.16.1.9</ecNumber>
    </recommendedName>
</protein>
<dbReference type="Proteomes" id="UP000009131">
    <property type="component" value="Unassembled WGS sequence"/>
</dbReference>
<dbReference type="SUPFAM" id="SSF52343">
    <property type="entry name" value="Ferredoxin reductase-like, C-terminal NADP-linked domain"/>
    <property type="match status" value="1"/>
</dbReference>
<dbReference type="Pfam" id="PF01794">
    <property type="entry name" value="Ferric_reduct"/>
    <property type="match status" value="1"/>
</dbReference>
<dbReference type="Pfam" id="PF08030">
    <property type="entry name" value="NAD_binding_6"/>
    <property type="match status" value="1"/>
</dbReference>
<evidence type="ECO:0000256" key="7">
    <source>
        <dbReference type="ARBA" id="ARBA00022982"/>
    </source>
</evidence>
<evidence type="ECO:0000256" key="2">
    <source>
        <dbReference type="ARBA" id="ARBA00006278"/>
    </source>
</evidence>
<feature type="transmembrane region" description="Helical" evidence="14">
    <location>
        <begin position="270"/>
        <end position="288"/>
    </location>
</feature>
<dbReference type="PANTHER" id="PTHR32361:SF9">
    <property type="entry name" value="FERRIC REDUCTASE TRANSMEMBRANE COMPONENT 3-RELATED"/>
    <property type="match status" value="1"/>
</dbReference>
<dbReference type="PANTHER" id="PTHR32361">
    <property type="entry name" value="FERRIC/CUPRIC REDUCTASE TRANSMEMBRANE COMPONENT"/>
    <property type="match status" value="1"/>
</dbReference>
<dbReference type="GO" id="GO:0006879">
    <property type="term" value="P:intracellular iron ion homeostasis"/>
    <property type="evidence" value="ECO:0007669"/>
    <property type="project" value="TreeGrafter"/>
</dbReference>
<comment type="similarity">
    <text evidence="2">Belongs to the ferric reductase (FRE) family.</text>
</comment>
<dbReference type="OrthoDB" id="4494341at2759"/>
<evidence type="ECO:0000256" key="3">
    <source>
        <dbReference type="ARBA" id="ARBA00012668"/>
    </source>
</evidence>
<evidence type="ECO:0000256" key="9">
    <source>
        <dbReference type="ARBA" id="ARBA00023002"/>
    </source>
</evidence>
<dbReference type="STRING" id="764103.G7DXY0"/>
<dbReference type="SFLD" id="SFLDS00052">
    <property type="entry name" value="Ferric_Reductase_Domain"/>
    <property type="match status" value="1"/>
</dbReference>
<dbReference type="InParanoid" id="G7DXY0"/>
<evidence type="ECO:0000313" key="17">
    <source>
        <dbReference type="Proteomes" id="UP000009131"/>
    </source>
</evidence>
<keyword evidence="12" id="KW-0325">Glycoprotein</keyword>
<dbReference type="InterPro" id="IPR017938">
    <property type="entry name" value="Riboflavin_synthase-like_b-brl"/>
</dbReference>
<reference evidence="16 17" key="2">
    <citation type="journal article" date="2012" name="Open Biol.">
        <title>Characteristics of nucleosomes and linker DNA regions on the genome of the basidiomycete Mixia osmundae revealed by mono- and dinucleosome mapping.</title>
        <authorList>
            <person name="Nishida H."/>
            <person name="Kondo S."/>
            <person name="Matsumoto T."/>
            <person name="Suzuki Y."/>
            <person name="Yoshikawa H."/>
            <person name="Taylor T.D."/>
            <person name="Sugiyama J."/>
        </authorList>
    </citation>
    <scope>NUCLEOTIDE SEQUENCE [LARGE SCALE GENOMIC DNA]</scope>
    <source>
        <strain evidence="17">CBS 9802 / IAM 14324 / JCM 22182 / KY 12970</strain>
    </source>
</reference>
<evidence type="ECO:0000256" key="11">
    <source>
        <dbReference type="ARBA" id="ARBA00023136"/>
    </source>
</evidence>
<dbReference type="GO" id="GO:0015677">
    <property type="term" value="P:copper ion import"/>
    <property type="evidence" value="ECO:0007669"/>
    <property type="project" value="TreeGrafter"/>
</dbReference>
<comment type="subcellular location">
    <subcellularLocation>
        <location evidence="1">Cell membrane</location>
        <topology evidence="1">Multi-pass membrane protein</topology>
    </subcellularLocation>
</comment>
<evidence type="ECO:0000256" key="13">
    <source>
        <dbReference type="ARBA" id="ARBA00048483"/>
    </source>
</evidence>
<dbReference type="FunCoup" id="G7DXY0">
    <property type="interactions" value="141"/>
</dbReference>
<feature type="transmembrane region" description="Helical" evidence="14">
    <location>
        <begin position="141"/>
        <end position="158"/>
    </location>
</feature>
<comment type="catalytic activity">
    <reaction evidence="13">
        <text>2 a Fe(II)-siderophore + NADP(+) + H(+) = 2 a Fe(III)-siderophore + NADPH</text>
        <dbReference type="Rhea" id="RHEA:28795"/>
        <dbReference type="Rhea" id="RHEA-COMP:11342"/>
        <dbReference type="Rhea" id="RHEA-COMP:11344"/>
        <dbReference type="ChEBI" id="CHEBI:15378"/>
        <dbReference type="ChEBI" id="CHEBI:29033"/>
        <dbReference type="ChEBI" id="CHEBI:29034"/>
        <dbReference type="ChEBI" id="CHEBI:57783"/>
        <dbReference type="ChEBI" id="CHEBI:58349"/>
        <dbReference type="EC" id="1.16.1.9"/>
    </reaction>
</comment>
<proteinExistence type="inferred from homology"/>
<evidence type="ECO:0000256" key="10">
    <source>
        <dbReference type="ARBA" id="ARBA00023065"/>
    </source>
</evidence>
<reference evidence="16 17" key="1">
    <citation type="journal article" date="2011" name="J. Gen. Appl. Microbiol.">
        <title>Draft genome sequencing of the enigmatic basidiomycete Mixia osmundae.</title>
        <authorList>
            <person name="Nishida H."/>
            <person name="Nagatsuka Y."/>
            <person name="Sugiyama J."/>
        </authorList>
    </citation>
    <scope>NUCLEOTIDE SEQUENCE [LARGE SCALE GENOMIC DNA]</scope>
    <source>
        <strain evidence="17">CBS 9802 / IAM 14324 / JCM 22182 / KY 12970</strain>
    </source>
</reference>
<dbReference type="OMA" id="WMDEVLR"/>
<dbReference type="InterPro" id="IPR013121">
    <property type="entry name" value="Fe_red_NAD-bd_6"/>
</dbReference>
<organism evidence="16 17">
    <name type="scientific">Mixia osmundae (strain CBS 9802 / IAM 14324 / JCM 22182 / KY 12970)</name>
    <dbReference type="NCBI Taxonomy" id="764103"/>
    <lineage>
        <taxon>Eukaryota</taxon>
        <taxon>Fungi</taxon>
        <taxon>Dikarya</taxon>
        <taxon>Basidiomycota</taxon>
        <taxon>Pucciniomycotina</taxon>
        <taxon>Mixiomycetes</taxon>
        <taxon>Mixiales</taxon>
        <taxon>Mixiaceae</taxon>
        <taxon>Mixia</taxon>
    </lineage>
</organism>
<evidence type="ECO:0000256" key="12">
    <source>
        <dbReference type="ARBA" id="ARBA00023180"/>
    </source>
</evidence>
<evidence type="ECO:0000256" key="5">
    <source>
        <dbReference type="ARBA" id="ARBA00022475"/>
    </source>
</evidence>
<dbReference type="SFLD" id="SFLDG01168">
    <property type="entry name" value="Ferric_reductase_subgroup_(FRE"/>
    <property type="match status" value="1"/>
</dbReference>
<keyword evidence="6 14" id="KW-0812">Transmembrane</keyword>
<dbReference type="AlphaFoldDB" id="G7DXY0"/>
<keyword evidence="8 14" id="KW-1133">Transmembrane helix</keyword>
<evidence type="ECO:0000256" key="6">
    <source>
        <dbReference type="ARBA" id="ARBA00022692"/>
    </source>
</evidence>
<feature type="transmembrane region" description="Helical" evidence="14">
    <location>
        <begin position="25"/>
        <end position="49"/>
    </location>
</feature>
<dbReference type="CDD" id="cd06186">
    <property type="entry name" value="NOX_Duox_like_FAD_NADP"/>
    <property type="match status" value="1"/>
</dbReference>
<dbReference type="Gene3D" id="3.40.50.80">
    <property type="entry name" value="Nucleotide-binding domain of ferredoxin-NADP reductase (FNR) module"/>
    <property type="match status" value="1"/>
</dbReference>
<gene>
    <name evidence="16" type="primary">Mo02094</name>
    <name evidence="16" type="ORF">E5Q_02094</name>
</gene>
<dbReference type="SUPFAM" id="SSF63380">
    <property type="entry name" value="Riboflavin synthase domain-like"/>
    <property type="match status" value="1"/>
</dbReference>
<feature type="domain" description="FAD-binding FR-type" evidence="15">
    <location>
        <begin position="321"/>
        <end position="444"/>
    </location>
</feature>